<dbReference type="InterPro" id="IPR036869">
    <property type="entry name" value="J_dom_sf"/>
</dbReference>
<dbReference type="SUPFAM" id="SSF46565">
    <property type="entry name" value="Chaperone J-domain"/>
    <property type="match status" value="1"/>
</dbReference>
<evidence type="ECO:0000313" key="2">
    <source>
        <dbReference type="EMBL" id="MBD2502482.1"/>
    </source>
</evidence>
<dbReference type="CDD" id="cd06257">
    <property type="entry name" value="DnaJ"/>
    <property type="match status" value="1"/>
</dbReference>
<dbReference type="EMBL" id="JACJSG010000024">
    <property type="protein sequence ID" value="MBD2502482.1"/>
    <property type="molecule type" value="Genomic_DNA"/>
</dbReference>
<dbReference type="PROSITE" id="PS50076">
    <property type="entry name" value="DNAJ_2"/>
    <property type="match status" value="1"/>
</dbReference>
<accession>A0ABR8D6G3</accession>
<dbReference type="Gene3D" id="1.10.287.110">
    <property type="entry name" value="DnaJ domain"/>
    <property type="match status" value="1"/>
</dbReference>
<name>A0ABR8D6G3_9NOST</name>
<proteinExistence type="predicted"/>
<dbReference type="Pfam" id="PF00226">
    <property type="entry name" value="DnaJ"/>
    <property type="match status" value="1"/>
</dbReference>
<evidence type="ECO:0000259" key="1">
    <source>
        <dbReference type="PROSITE" id="PS50076"/>
    </source>
</evidence>
<comment type="caution">
    <text evidence="2">The sequence shown here is derived from an EMBL/GenBank/DDBJ whole genome shotgun (WGS) entry which is preliminary data.</text>
</comment>
<reference evidence="2 3" key="1">
    <citation type="journal article" date="2020" name="ISME J.">
        <title>Comparative genomics reveals insights into cyanobacterial evolution and habitat adaptation.</title>
        <authorList>
            <person name="Chen M.Y."/>
            <person name="Teng W.K."/>
            <person name="Zhao L."/>
            <person name="Hu C.X."/>
            <person name="Zhou Y.K."/>
            <person name="Han B.P."/>
            <person name="Song L.R."/>
            <person name="Shu W.S."/>
        </authorList>
    </citation>
    <scope>NUCLEOTIDE SEQUENCE [LARGE SCALE GENOMIC DNA]</scope>
    <source>
        <strain evidence="2 3">FACHB-119</strain>
    </source>
</reference>
<keyword evidence="3" id="KW-1185">Reference proteome</keyword>
<gene>
    <name evidence="2" type="ORF">H6G83_18005</name>
</gene>
<feature type="domain" description="J" evidence="1">
    <location>
        <begin position="148"/>
        <end position="201"/>
    </location>
</feature>
<evidence type="ECO:0000313" key="3">
    <source>
        <dbReference type="Proteomes" id="UP000661112"/>
    </source>
</evidence>
<dbReference type="InterPro" id="IPR001623">
    <property type="entry name" value="DnaJ_domain"/>
</dbReference>
<protein>
    <submittedName>
        <fullName evidence="2">J domain-containing protein</fullName>
    </submittedName>
</protein>
<dbReference type="SMART" id="SM00271">
    <property type="entry name" value="DnaJ"/>
    <property type="match status" value="1"/>
</dbReference>
<sequence length="211" mass="24849">MSKHKQVEEKDAFTRARFERACTLIYLDFQNAPELKDRRCVRKITAWDKIYFVQFYWGSPVFLTKQTYLSSASELASDVGLVREFADPYRLQNNKSQKTRQKHHADSRWSRDVHQKWLDDHELMVRLYLARKKYQDLGDSEDLAHVKASYDLLRIEPFSSPEIVKSAYYQQAKSFHPDYGGNTKNFLLLQEAYKIALENSVEVNVTLLLKS</sequence>
<dbReference type="RefSeq" id="WP_190474768.1">
    <property type="nucleotide sequence ID" value="NZ_JACJSG010000024.1"/>
</dbReference>
<organism evidence="2 3">
    <name type="scientific">Anabaena azotica FACHB-119</name>
    <dbReference type="NCBI Taxonomy" id="947527"/>
    <lineage>
        <taxon>Bacteria</taxon>
        <taxon>Bacillati</taxon>
        <taxon>Cyanobacteriota</taxon>
        <taxon>Cyanophyceae</taxon>
        <taxon>Nostocales</taxon>
        <taxon>Nostocaceae</taxon>
        <taxon>Anabaena</taxon>
        <taxon>Anabaena azotica</taxon>
    </lineage>
</organism>
<dbReference type="Proteomes" id="UP000661112">
    <property type="component" value="Unassembled WGS sequence"/>
</dbReference>